<reference evidence="2" key="1">
    <citation type="submission" date="2022-12" db="EMBL/GenBank/DDBJ databases">
        <title>Paracoccus onchidii sp. nov., isolated from a marine invertebrate from the South China Sea.</title>
        <authorList>
            <person name="Xu S."/>
            <person name="Liu Z."/>
            <person name="Xu Y."/>
        </authorList>
    </citation>
    <scope>NUCLEOTIDE SEQUENCE</scope>
    <source>
        <strain evidence="2">Z330</strain>
    </source>
</reference>
<dbReference type="PROSITE" id="PS50943">
    <property type="entry name" value="HTH_CROC1"/>
    <property type="match status" value="1"/>
</dbReference>
<dbReference type="Gene3D" id="1.10.260.40">
    <property type="entry name" value="lambda repressor-like DNA-binding domains"/>
    <property type="match status" value="1"/>
</dbReference>
<evidence type="ECO:0000313" key="2">
    <source>
        <dbReference type="EMBL" id="MDB6177918.1"/>
    </source>
</evidence>
<evidence type="ECO:0000313" key="3">
    <source>
        <dbReference type="Proteomes" id="UP001165641"/>
    </source>
</evidence>
<dbReference type="RefSeq" id="WP_271889032.1">
    <property type="nucleotide sequence ID" value="NZ_JAQBIE010000011.1"/>
</dbReference>
<dbReference type="InterPro" id="IPR010982">
    <property type="entry name" value="Lambda_DNA-bd_dom_sf"/>
</dbReference>
<dbReference type="Proteomes" id="UP001165641">
    <property type="component" value="Unassembled WGS sequence"/>
</dbReference>
<dbReference type="InterPro" id="IPR001387">
    <property type="entry name" value="Cro/C1-type_HTH"/>
</dbReference>
<organism evidence="2 3">
    <name type="scientific">Paracoccus onchidii</name>
    <dbReference type="NCBI Taxonomy" id="3017813"/>
    <lineage>
        <taxon>Bacteria</taxon>
        <taxon>Pseudomonadati</taxon>
        <taxon>Pseudomonadota</taxon>
        <taxon>Alphaproteobacteria</taxon>
        <taxon>Rhodobacterales</taxon>
        <taxon>Paracoccaceae</taxon>
        <taxon>Paracoccus</taxon>
    </lineage>
</organism>
<dbReference type="CDD" id="cd00093">
    <property type="entry name" value="HTH_XRE"/>
    <property type="match status" value="1"/>
</dbReference>
<proteinExistence type="predicted"/>
<dbReference type="EMBL" id="JAQBIE010000011">
    <property type="protein sequence ID" value="MDB6177918.1"/>
    <property type="molecule type" value="Genomic_DNA"/>
</dbReference>
<dbReference type="Pfam" id="PF01381">
    <property type="entry name" value="HTH_3"/>
    <property type="match status" value="1"/>
</dbReference>
<keyword evidence="3" id="KW-1185">Reference proteome</keyword>
<name>A0ABT4ZF11_9RHOB</name>
<accession>A0ABT4ZF11</accession>
<sequence>MMTLSQHLESTGETQSAFAARVGVQQGTISKLVRQQITPSFKLAQKIEAATSGNVAVSSWVLSFTTNSEFSHVKSQDNDAA</sequence>
<protein>
    <submittedName>
        <fullName evidence="2">Helix-turn-helix transcriptional regulator</fullName>
    </submittedName>
</protein>
<evidence type="ECO:0000259" key="1">
    <source>
        <dbReference type="PROSITE" id="PS50943"/>
    </source>
</evidence>
<dbReference type="SUPFAM" id="SSF47413">
    <property type="entry name" value="lambda repressor-like DNA-binding domains"/>
    <property type="match status" value="1"/>
</dbReference>
<gene>
    <name evidence="2" type="ORF">PAF17_10440</name>
</gene>
<feature type="domain" description="HTH cro/C1-type" evidence="1">
    <location>
        <begin position="14"/>
        <end position="58"/>
    </location>
</feature>
<comment type="caution">
    <text evidence="2">The sequence shown here is derived from an EMBL/GenBank/DDBJ whole genome shotgun (WGS) entry which is preliminary data.</text>
</comment>